<dbReference type="FunFam" id="3.40.980.10:FF:000004">
    <property type="entry name" value="Molybdopterin molybdenumtransferase"/>
    <property type="match status" value="1"/>
</dbReference>
<comment type="cofactor">
    <cofactor evidence="1 12">
        <name>Mg(2+)</name>
        <dbReference type="ChEBI" id="CHEBI:18420"/>
    </cofactor>
</comment>
<dbReference type="Gene3D" id="3.90.105.10">
    <property type="entry name" value="Molybdopterin biosynthesis moea protein, domain 2"/>
    <property type="match status" value="1"/>
</dbReference>
<feature type="compositionally biased region" description="Low complexity" evidence="13">
    <location>
        <begin position="209"/>
        <end position="234"/>
    </location>
</feature>
<dbReference type="UniPathway" id="UPA00344"/>
<dbReference type="Pfam" id="PF03453">
    <property type="entry name" value="MoeA_N"/>
    <property type="match status" value="1"/>
</dbReference>
<comment type="catalytic activity">
    <reaction evidence="12">
        <text>Mo-molybdopterin + GTP + H(+) = Mo-molybdopterin guanine dinucleotide + diphosphate</text>
        <dbReference type="Rhea" id="RHEA:34243"/>
        <dbReference type="ChEBI" id="CHEBI:15378"/>
        <dbReference type="ChEBI" id="CHEBI:33019"/>
        <dbReference type="ChEBI" id="CHEBI:37565"/>
        <dbReference type="ChEBI" id="CHEBI:71302"/>
        <dbReference type="ChEBI" id="CHEBI:71310"/>
        <dbReference type="EC" id="2.7.7.77"/>
    </reaction>
</comment>
<dbReference type="Gene3D" id="2.170.190.11">
    <property type="entry name" value="Molybdopterin biosynthesis moea protein, domain 3"/>
    <property type="match status" value="1"/>
</dbReference>
<feature type="binding site" evidence="12">
    <location>
        <position position="53"/>
    </location>
    <ligand>
        <name>GTP</name>
        <dbReference type="ChEBI" id="CHEBI:37565"/>
    </ligand>
</feature>
<name>A0A6I2L213_9BURK</name>
<evidence type="ECO:0000256" key="1">
    <source>
        <dbReference type="ARBA" id="ARBA00001946"/>
    </source>
</evidence>
<dbReference type="GO" id="GO:0006777">
    <property type="term" value="P:Mo-molybdopterin cofactor biosynthetic process"/>
    <property type="evidence" value="ECO:0007669"/>
    <property type="project" value="UniProtKB-KW"/>
</dbReference>
<feature type="region of interest" description="Disordered" evidence="13">
    <location>
        <begin position="205"/>
        <end position="261"/>
    </location>
</feature>
<organism evidence="15 16">
    <name type="scientific">Duganella guangzhouensis</name>
    <dbReference type="NCBI Taxonomy" id="2666084"/>
    <lineage>
        <taxon>Bacteria</taxon>
        <taxon>Pseudomonadati</taxon>
        <taxon>Pseudomonadota</taxon>
        <taxon>Betaproteobacteria</taxon>
        <taxon>Burkholderiales</taxon>
        <taxon>Oxalobacteraceae</taxon>
        <taxon>Telluria group</taxon>
        <taxon>Duganella</taxon>
    </lineage>
</organism>
<keyword evidence="15" id="KW-0548">Nucleotidyltransferase</keyword>
<feature type="compositionally biased region" description="Basic and acidic residues" evidence="13">
    <location>
        <begin position="235"/>
        <end position="253"/>
    </location>
</feature>
<dbReference type="HAMAP" id="MF_00316">
    <property type="entry name" value="MobA"/>
    <property type="match status" value="1"/>
</dbReference>
<comment type="catalytic activity">
    <reaction evidence="11">
        <text>adenylyl-molybdopterin + molybdate = Mo-molybdopterin + AMP + H(+)</text>
        <dbReference type="Rhea" id="RHEA:35047"/>
        <dbReference type="ChEBI" id="CHEBI:15378"/>
        <dbReference type="ChEBI" id="CHEBI:36264"/>
        <dbReference type="ChEBI" id="CHEBI:62727"/>
        <dbReference type="ChEBI" id="CHEBI:71302"/>
        <dbReference type="ChEBI" id="CHEBI:456215"/>
        <dbReference type="EC" id="2.10.1.1"/>
    </reaction>
</comment>
<feature type="domain" description="MoaB/Mog" evidence="14">
    <location>
        <begin position="442"/>
        <end position="583"/>
    </location>
</feature>
<dbReference type="InterPro" id="IPR005110">
    <property type="entry name" value="MoeA_linker/N"/>
</dbReference>
<feature type="binding site" evidence="12">
    <location>
        <begin position="12"/>
        <end position="14"/>
    </location>
    <ligand>
        <name>GTP</name>
        <dbReference type="ChEBI" id="CHEBI:37565"/>
    </ligand>
</feature>
<dbReference type="Gene3D" id="3.40.980.10">
    <property type="entry name" value="MoaB/Mog-like domain"/>
    <property type="match status" value="1"/>
</dbReference>
<comment type="subcellular location">
    <subcellularLocation>
        <location evidence="12">Cytoplasm</location>
    </subcellularLocation>
</comment>
<feature type="binding site" evidence="12">
    <location>
        <position position="25"/>
    </location>
    <ligand>
        <name>GTP</name>
        <dbReference type="ChEBI" id="CHEBI:37565"/>
    </ligand>
</feature>
<feature type="binding site" evidence="12">
    <location>
        <position position="103"/>
    </location>
    <ligand>
        <name>GTP</name>
        <dbReference type="ChEBI" id="CHEBI:37565"/>
    </ligand>
</feature>
<dbReference type="CDD" id="cd02503">
    <property type="entry name" value="MobA"/>
    <property type="match status" value="1"/>
</dbReference>
<accession>A0A6I2L213</accession>
<keyword evidence="16" id="KW-1185">Reference proteome</keyword>
<comment type="similarity">
    <text evidence="12">Belongs to the MobA family.</text>
</comment>
<evidence type="ECO:0000256" key="10">
    <source>
        <dbReference type="ARBA" id="ARBA00023150"/>
    </source>
</evidence>
<keyword evidence="9 12" id="KW-0342">GTP-binding</keyword>
<comment type="pathway">
    <text evidence="3">Cofactor biosynthesis; molybdopterin biosynthesis.</text>
</comment>
<dbReference type="Gene3D" id="3.90.550.10">
    <property type="entry name" value="Spore Coat Polysaccharide Biosynthesis Protein SpsA, Chain A"/>
    <property type="match status" value="1"/>
</dbReference>
<dbReference type="InterPro" id="IPR005111">
    <property type="entry name" value="MoeA_C_domain_IV"/>
</dbReference>
<dbReference type="SUPFAM" id="SSF63867">
    <property type="entry name" value="MoeA C-terminal domain-like"/>
    <property type="match status" value="1"/>
</dbReference>
<comment type="subunit">
    <text evidence="12">Monomer.</text>
</comment>
<evidence type="ECO:0000313" key="15">
    <source>
        <dbReference type="EMBL" id="MRW92131.1"/>
    </source>
</evidence>
<keyword evidence="8 12" id="KW-0460">Magnesium</keyword>
<evidence type="ECO:0000256" key="4">
    <source>
        <dbReference type="ARBA" id="ARBA00010763"/>
    </source>
</evidence>
<dbReference type="GO" id="GO:0061599">
    <property type="term" value="F:molybdopterin molybdotransferase activity"/>
    <property type="evidence" value="ECO:0007669"/>
    <property type="project" value="UniProtKB-EC"/>
</dbReference>
<dbReference type="PANTHER" id="PTHR10192">
    <property type="entry name" value="MOLYBDOPTERIN BIOSYNTHESIS PROTEIN"/>
    <property type="match status" value="1"/>
</dbReference>
<dbReference type="Gene3D" id="2.40.340.10">
    <property type="entry name" value="MoeA, C-terminal, domain IV"/>
    <property type="match status" value="1"/>
</dbReference>
<dbReference type="InterPro" id="IPR029044">
    <property type="entry name" value="Nucleotide-diphossugar_trans"/>
</dbReference>
<sequence length="671" mass="70297">MSLKSKVTGLVLAGGRGTRMGRVDKGLQPFRGSSLVAHVIDRMAPQVASLAVNANRNLPQYQVVAGESAVLPDYLDGFAGPLAGLQVGLQFCPTELLLTAPCDSPFFPVDLAARLHAAMEAEGADLAMAVTMERDPEQPEAAPFRQPHPVFSLVKASVLPQLEAYLETGARRMEGFYKTLRITEVLFEDSAAFSNINTLEELQHHERSATATSGGAASAASGSAAGDAAAGHGVAAERDGDAAGESAARRDGGKAAGRGSDPAALAVEEAQRLICARVTPVEATETLPLLAALDRVLAADIISPINVPAYDNSAMDGYALRGTDLPAGGTRTFRSIGIAYAGHPFAQAPQAGECVRIMTGAAIPPGCDTVLPQELAAAIDGDQVSISNNAIHAGANLRRAGEDLPQGGIAIPAGKLLRPADLGLIASLGIAEVSVRRKLKVAFFSTGDELRSLGEKLDQGCVYDSNRYTLFGMLTRLGCEVIDMGVVRDDPQALEAALRQAASQADAIITSGGVSEGAADYTRDIMALIGDVAFWKLAMRPGRPLAFGKVQTEQDSAWLFGLPGNPVAVMVSFYMFARPALLRMMGSEARLQTMQARASDNIKKRAGRTEYQRGIVSRGADGAPQVRLTGAQGSGILSSMTEANCIVVLHHDQANVSAGQMVEVLLFDGLT</sequence>
<keyword evidence="6 12" id="KW-0808">Transferase</keyword>
<evidence type="ECO:0000256" key="13">
    <source>
        <dbReference type="SAM" id="MobiDB-lite"/>
    </source>
</evidence>
<dbReference type="GO" id="GO:0061603">
    <property type="term" value="F:molybdenum cofactor guanylyltransferase activity"/>
    <property type="evidence" value="ECO:0007669"/>
    <property type="project" value="UniProtKB-EC"/>
</dbReference>
<dbReference type="NCBIfam" id="TIGR02665">
    <property type="entry name" value="molyb_mobA"/>
    <property type="match status" value="1"/>
</dbReference>
<reference evidence="15 16" key="1">
    <citation type="submission" date="2019-11" db="EMBL/GenBank/DDBJ databases">
        <title>Novel species isolated from a subtropical stream in China.</title>
        <authorList>
            <person name="Lu H."/>
        </authorList>
    </citation>
    <scope>NUCLEOTIDE SEQUENCE [LARGE SCALE GENOMIC DNA]</scope>
    <source>
        <strain evidence="15 16">FT80W</strain>
    </source>
</reference>
<dbReference type="GO" id="GO:0005829">
    <property type="term" value="C:cytosol"/>
    <property type="evidence" value="ECO:0007669"/>
    <property type="project" value="TreeGrafter"/>
</dbReference>
<dbReference type="RefSeq" id="WP_154379235.1">
    <property type="nucleotide sequence ID" value="NZ_WKJK01000010.1"/>
</dbReference>
<feature type="binding site" evidence="12">
    <location>
        <position position="73"/>
    </location>
    <ligand>
        <name>GTP</name>
        <dbReference type="ChEBI" id="CHEBI:37565"/>
    </ligand>
</feature>
<evidence type="ECO:0000256" key="11">
    <source>
        <dbReference type="ARBA" id="ARBA00047317"/>
    </source>
</evidence>
<gene>
    <name evidence="12 15" type="primary">mobA</name>
    <name evidence="15" type="ORF">GJ699_19230</name>
</gene>
<dbReference type="InterPro" id="IPR036135">
    <property type="entry name" value="MoeA_linker/N_sf"/>
</dbReference>
<dbReference type="Pfam" id="PF03454">
    <property type="entry name" value="MoeA_C"/>
    <property type="match status" value="1"/>
</dbReference>
<dbReference type="Pfam" id="PF00994">
    <property type="entry name" value="MoCF_biosynth"/>
    <property type="match status" value="1"/>
</dbReference>
<evidence type="ECO:0000256" key="12">
    <source>
        <dbReference type="HAMAP-Rule" id="MF_00316"/>
    </source>
</evidence>
<comment type="function">
    <text evidence="2">Catalyzes the insertion of molybdate into adenylated molybdopterin with the concomitant release of AMP.</text>
</comment>
<keyword evidence="10 12" id="KW-0501">Molybdenum cofactor biosynthesis</keyword>
<dbReference type="Proteomes" id="UP000433309">
    <property type="component" value="Unassembled WGS sequence"/>
</dbReference>
<keyword evidence="5" id="KW-0500">Molybdenum</keyword>
<comment type="similarity">
    <text evidence="4">Belongs to the MoeA family.</text>
</comment>
<proteinExistence type="inferred from homology"/>
<keyword evidence="12" id="KW-0963">Cytoplasm</keyword>
<dbReference type="AlphaFoldDB" id="A0A6I2L213"/>
<evidence type="ECO:0000256" key="5">
    <source>
        <dbReference type="ARBA" id="ARBA00022505"/>
    </source>
</evidence>
<comment type="caution">
    <text evidence="15">The sequence shown here is derived from an EMBL/GenBank/DDBJ whole genome shotgun (WGS) entry which is preliminary data.</text>
</comment>
<evidence type="ECO:0000256" key="3">
    <source>
        <dbReference type="ARBA" id="ARBA00005046"/>
    </source>
</evidence>
<dbReference type="EC" id="2.7.7.77" evidence="12"/>
<comment type="domain">
    <text evidence="12">The N-terminal domain determines nucleotide recognition and specific binding, while the C-terminal domain determines the specific binding to the target protein.</text>
</comment>
<evidence type="ECO:0000256" key="7">
    <source>
        <dbReference type="ARBA" id="ARBA00022723"/>
    </source>
</evidence>
<dbReference type="SMART" id="SM00852">
    <property type="entry name" value="MoCF_biosynth"/>
    <property type="match status" value="1"/>
</dbReference>
<evidence type="ECO:0000256" key="2">
    <source>
        <dbReference type="ARBA" id="ARBA00002901"/>
    </source>
</evidence>
<dbReference type="InterPro" id="IPR036688">
    <property type="entry name" value="MoeA_C_domain_IV_sf"/>
</dbReference>
<keyword evidence="12" id="KW-0547">Nucleotide-binding</keyword>
<evidence type="ECO:0000256" key="9">
    <source>
        <dbReference type="ARBA" id="ARBA00023134"/>
    </source>
</evidence>
<dbReference type="NCBIfam" id="TIGR00177">
    <property type="entry name" value="molyb_syn"/>
    <property type="match status" value="1"/>
</dbReference>
<dbReference type="PANTHER" id="PTHR10192:SF5">
    <property type="entry name" value="GEPHYRIN"/>
    <property type="match status" value="1"/>
</dbReference>
<dbReference type="InterPro" id="IPR001453">
    <property type="entry name" value="MoaB/Mog_dom"/>
</dbReference>
<dbReference type="SUPFAM" id="SSF53448">
    <property type="entry name" value="Nucleotide-diphospho-sugar transferases"/>
    <property type="match status" value="1"/>
</dbReference>
<dbReference type="NCBIfam" id="NF045515">
    <property type="entry name" value="Glp_gephyrin"/>
    <property type="match status" value="1"/>
</dbReference>
<dbReference type="GO" id="GO:0046872">
    <property type="term" value="F:metal ion binding"/>
    <property type="evidence" value="ECO:0007669"/>
    <property type="project" value="UniProtKB-KW"/>
</dbReference>
<dbReference type="InterPro" id="IPR013482">
    <property type="entry name" value="Molybde_CF_guanTrfase"/>
</dbReference>
<dbReference type="GO" id="GO:0005525">
    <property type="term" value="F:GTP binding"/>
    <property type="evidence" value="ECO:0007669"/>
    <property type="project" value="UniProtKB-UniRule"/>
</dbReference>
<dbReference type="InterPro" id="IPR036425">
    <property type="entry name" value="MoaB/Mog-like_dom_sf"/>
</dbReference>
<dbReference type="CDD" id="cd00887">
    <property type="entry name" value="MoeA"/>
    <property type="match status" value="1"/>
</dbReference>
<dbReference type="EMBL" id="WKJK01000010">
    <property type="protein sequence ID" value="MRW92131.1"/>
    <property type="molecule type" value="Genomic_DNA"/>
</dbReference>
<dbReference type="FunFam" id="2.40.340.10:FF:000003">
    <property type="entry name" value="Molybdopterin molybdenumtransferase"/>
    <property type="match status" value="1"/>
</dbReference>
<evidence type="ECO:0000259" key="14">
    <source>
        <dbReference type="SMART" id="SM00852"/>
    </source>
</evidence>
<dbReference type="SUPFAM" id="SSF53218">
    <property type="entry name" value="Molybdenum cofactor biosynthesis proteins"/>
    <property type="match status" value="1"/>
</dbReference>
<dbReference type="SUPFAM" id="SSF63882">
    <property type="entry name" value="MoeA N-terminal region -like"/>
    <property type="match status" value="1"/>
</dbReference>
<keyword evidence="7 12" id="KW-0479">Metal-binding</keyword>
<feature type="binding site" evidence="12">
    <location>
        <position position="103"/>
    </location>
    <ligand>
        <name>Mg(2+)</name>
        <dbReference type="ChEBI" id="CHEBI:18420"/>
    </ligand>
</feature>
<evidence type="ECO:0000256" key="8">
    <source>
        <dbReference type="ARBA" id="ARBA00022842"/>
    </source>
</evidence>
<dbReference type="InterPro" id="IPR025877">
    <property type="entry name" value="MobA-like_NTP_Trfase"/>
</dbReference>
<protein>
    <recommendedName>
        <fullName evidence="12">Molybdenum cofactor guanylyltransferase</fullName>
        <shortName evidence="12">MoCo guanylyltransferase</shortName>
        <ecNumber evidence="12">2.7.7.77</ecNumber>
    </recommendedName>
    <alternativeName>
        <fullName evidence="12">GTP:molybdopterin guanylyltransferase</fullName>
    </alternativeName>
    <alternativeName>
        <fullName evidence="12">Mo-MPT guanylyltransferase</fullName>
    </alternativeName>
    <alternativeName>
        <fullName evidence="12">Molybdopterin guanylyltransferase</fullName>
    </alternativeName>
    <alternativeName>
        <fullName evidence="12">Molybdopterin-guanine dinucleotide synthase</fullName>
        <shortName evidence="12">MGD synthase</shortName>
    </alternativeName>
</protein>
<comment type="function">
    <text evidence="12">Transfers a GMP moiety from GTP to Mo-molybdopterin (Mo-MPT) cofactor (Moco or molybdenum cofactor) to form Mo-molybdopterin guanine dinucleotide (Mo-MGD) cofactor.</text>
</comment>
<evidence type="ECO:0000256" key="6">
    <source>
        <dbReference type="ARBA" id="ARBA00022679"/>
    </source>
</evidence>
<dbReference type="InterPro" id="IPR038987">
    <property type="entry name" value="MoeA-like"/>
</dbReference>
<dbReference type="Pfam" id="PF12804">
    <property type="entry name" value="NTP_transf_3"/>
    <property type="match status" value="1"/>
</dbReference>
<evidence type="ECO:0000313" key="16">
    <source>
        <dbReference type="Proteomes" id="UP000433309"/>
    </source>
</evidence>